<name>E5G5Q9_VIBHA</name>
<geneLocation type="plasmid" evidence="2">
    <name>pVH1</name>
</geneLocation>
<dbReference type="EMBL" id="HM752272">
    <property type="protein sequence ID" value="ADQ53983.1"/>
    <property type="molecule type" value="Genomic_DNA"/>
</dbReference>
<keyword evidence="2" id="KW-0614">Plasmid</keyword>
<protein>
    <submittedName>
        <fullName evidence="2">Uncharacterized protein</fullName>
    </submittedName>
</protein>
<reference evidence="2" key="1">
    <citation type="submission" date="2010-07" db="EMBL/GenBank/DDBJ databases">
        <title>Gene structure and function analysis of the virulence-related plasmid pVH1 from Vibrio harveyi VIB645.</title>
        <authorList>
            <person name="Hou X."/>
            <person name="Sun J."/>
            <person name="Sun B."/>
            <person name="Liu J."/>
            <person name="Zhang X."/>
        </authorList>
    </citation>
    <scope>NUCLEOTIDE SEQUENCE</scope>
    <source>
        <strain evidence="2">VIB645</strain>
        <plasmid evidence="2">pVH1</plasmid>
    </source>
</reference>
<organism evidence="2">
    <name type="scientific">Vibrio harveyi</name>
    <name type="common">Beneckea harveyi</name>
    <dbReference type="NCBI Taxonomy" id="669"/>
    <lineage>
        <taxon>Bacteria</taxon>
        <taxon>Pseudomonadati</taxon>
        <taxon>Pseudomonadota</taxon>
        <taxon>Gammaproteobacteria</taxon>
        <taxon>Vibrionales</taxon>
        <taxon>Vibrionaceae</taxon>
        <taxon>Vibrio</taxon>
    </lineage>
</organism>
<dbReference type="AlphaFoldDB" id="E5G5Q9"/>
<feature type="region of interest" description="Disordered" evidence="1">
    <location>
        <begin position="88"/>
        <end position="112"/>
    </location>
</feature>
<sequence>MQQVKPNPSYPAIETIPLRHCLACQKSLSQRAIRLSLALPIKSVASKPTWSTASPRQAQTTSLRNRKQERHSPLTLTSLKTGIGITRTAEPRTWRKGPPTPTSLPLFKVKAH</sequence>
<gene>
    <name evidence="2" type="primary">traI</name>
</gene>
<evidence type="ECO:0000313" key="2">
    <source>
        <dbReference type="EMBL" id="ADQ53983.1"/>
    </source>
</evidence>
<accession>E5G5Q9</accession>
<feature type="compositionally biased region" description="Polar residues" evidence="1">
    <location>
        <begin position="46"/>
        <end position="63"/>
    </location>
</feature>
<feature type="region of interest" description="Disordered" evidence="1">
    <location>
        <begin position="46"/>
        <end position="73"/>
    </location>
</feature>
<proteinExistence type="predicted"/>
<evidence type="ECO:0000256" key="1">
    <source>
        <dbReference type="SAM" id="MobiDB-lite"/>
    </source>
</evidence>